<feature type="domain" description="ZAD" evidence="9">
    <location>
        <begin position="15"/>
        <end position="88"/>
    </location>
</feature>
<feature type="compositionally biased region" description="Polar residues" evidence="7">
    <location>
        <begin position="331"/>
        <end position="341"/>
    </location>
</feature>
<feature type="domain" description="C2H2-type" evidence="8">
    <location>
        <begin position="961"/>
        <end position="988"/>
    </location>
</feature>
<organism evidence="11">
    <name type="scientific">Harpegnathos saltator</name>
    <name type="common">Jerdon's jumping ant</name>
    <dbReference type="NCBI Taxonomy" id="610380"/>
    <lineage>
        <taxon>Eukaryota</taxon>
        <taxon>Metazoa</taxon>
        <taxon>Ecdysozoa</taxon>
        <taxon>Arthropoda</taxon>
        <taxon>Hexapoda</taxon>
        <taxon>Insecta</taxon>
        <taxon>Pterygota</taxon>
        <taxon>Neoptera</taxon>
        <taxon>Endopterygota</taxon>
        <taxon>Hymenoptera</taxon>
        <taxon>Apocrita</taxon>
        <taxon>Aculeata</taxon>
        <taxon>Formicoidea</taxon>
        <taxon>Formicidae</taxon>
        <taxon>Ponerinae</taxon>
        <taxon>Ponerini</taxon>
        <taxon>Harpegnathos</taxon>
    </lineage>
</organism>
<feature type="region of interest" description="Disordered" evidence="7">
    <location>
        <begin position="234"/>
        <end position="271"/>
    </location>
</feature>
<feature type="compositionally biased region" description="Basic and acidic residues" evidence="7">
    <location>
        <begin position="172"/>
        <end position="188"/>
    </location>
</feature>
<feature type="domain" description="C2H2-type" evidence="8">
    <location>
        <begin position="1002"/>
        <end position="1025"/>
    </location>
</feature>
<keyword evidence="3 5" id="KW-0863">Zinc-finger</keyword>
<name>E2C1C7_HARSA</name>
<dbReference type="PROSITE" id="PS00028">
    <property type="entry name" value="ZINC_FINGER_C2H2_1"/>
    <property type="match status" value="6"/>
</dbReference>
<dbReference type="PROSITE" id="PS51915">
    <property type="entry name" value="ZAD"/>
    <property type="match status" value="1"/>
</dbReference>
<proteinExistence type="predicted"/>
<feature type="compositionally biased region" description="Basic and acidic residues" evidence="7">
    <location>
        <begin position="300"/>
        <end position="326"/>
    </location>
</feature>
<dbReference type="SUPFAM" id="SSF57667">
    <property type="entry name" value="beta-beta-alpha zinc fingers"/>
    <property type="match status" value="1"/>
</dbReference>
<keyword evidence="1 6" id="KW-0479">Metal-binding</keyword>
<dbReference type="InterPro" id="IPR036236">
    <property type="entry name" value="Znf_C2H2_sf"/>
</dbReference>
<sequence>MSTKQNTTNRSNMTERCRICLADNGCMISLRNERVESKLKDLVKCTFVDIKHEENLPAFVCHVCLYKLNMWSEFKERFIQSNKILLGQLQASEVSDTNNKNSKNKNEKNTDGSIKRKRLSENTENTVSEHNDTKKTKIEASSSEITSVDIKDQGAMHTIYISDDAEVIVPKNPDKTVNSDDSKLKENGDEPVDNKPSAGLNKSRLLPGKRGRAIERRKASTKRWVERKKALLAATGENVSDSDSVASDDAQMSPVQKARAKTNADKETERQKRIAKVLKNLETSFTEKYTAIRDIDHIDTDPDIRKTRNNKELHSSDKQDKQDKNVKRTKSASQEHSTENTPVVLVTKDAAEERAHKSESQANEKAFIPRMIKSELMVGNDRYVVTSTLIRTGTSRLSKEALNNLSKEGKSPNTDDSSQEKNTDIIEAVQLRRVHPAPSNSNSKKYERCLNVDVETTELESLKRVQVGLADFVENEMKQKLLGTNDDGAKVDRTENSYGKAYRKLDQQLKGIVKKTIISNVETSFMRDTIAPMKQHDQPFTVSSDFIEMVKNSSLYQPLVIVERMDIEKESKLRKINNTHMMKQVTPKSKLIGPFSSVSRKRQSVPPKRYNDYNTSALESDSDEINEVPIQETRKTTSTPIVKTYSNVAAKQSLGANNQIPIIKRVDTSAVKIADNNVTVSVYTIEQRPMVKPKEEKPDYEESIKIEGAIAENHICGVCGLSFNSRKDVEMHVRSHKVTVPENNTATVTRKSKVKRCKRCQTLVDARYVKSHVCKTSTPLLHKCYVCNSTFRTEKLLVRHLDNHDQSEFTIENIKKVDSSKVVVPAKPGDGQEPKIEILAKPQGILTEKNIVQTDKTTNTGTKLIDDTIEKPKETYTCFVCDKIFTDEEVLKDHLQKHCDDLSEDEQSNNKEQYQCAICGDTMESDQALEEHVGKHLFDDEDDNPNLIRIEEQEDDQSKIYQCGQCSEMFDSEVLLEIHVQAHEEEVAIAEWEKKETNVHPYECMLCGECINTEMELAEHLDVIHNICNAEAQVCQLCEQPFNTLEELQEHVAIH</sequence>
<evidence type="ECO:0000256" key="6">
    <source>
        <dbReference type="PROSITE-ProRule" id="PRU01263"/>
    </source>
</evidence>
<feature type="binding site" evidence="6">
    <location>
        <position position="17"/>
    </location>
    <ligand>
        <name>Zn(2+)</name>
        <dbReference type="ChEBI" id="CHEBI:29105"/>
    </ligand>
</feature>
<keyword evidence="4 6" id="KW-0862">Zinc</keyword>
<protein>
    <submittedName>
        <fullName evidence="10">Zinc finger protein 26</fullName>
    </submittedName>
</protein>
<keyword evidence="11" id="KW-1185">Reference proteome</keyword>
<dbReference type="Pfam" id="PF12874">
    <property type="entry name" value="zf-met"/>
    <property type="match status" value="2"/>
</dbReference>
<dbReference type="GO" id="GO:0008270">
    <property type="term" value="F:zinc ion binding"/>
    <property type="evidence" value="ECO:0007669"/>
    <property type="project" value="UniProtKB-UniRule"/>
</dbReference>
<dbReference type="GO" id="GO:0005634">
    <property type="term" value="C:nucleus"/>
    <property type="evidence" value="ECO:0007669"/>
    <property type="project" value="InterPro"/>
</dbReference>
<evidence type="ECO:0000256" key="5">
    <source>
        <dbReference type="PROSITE-ProRule" id="PRU00042"/>
    </source>
</evidence>
<dbReference type="PANTHER" id="PTHR24379:SF121">
    <property type="entry name" value="C2H2-TYPE DOMAIN-CONTAINING PROTEIN"/>
    <property type="match status" value="1"/>
</dbReference>
<feature type="domain" description="C2H2-type" evidence="8">
    <location>
        <begin position="876"/>
        <end position="903"/>
    </location>
</feature>
<feature type="compositionally biased region" description="Basic and acidic residues" evidence="7">
    <location>
        <begin position="212"/>
        <end position="222"/>
    </location>
</feature>
<feature type="region of interest" description="Disordered" evidence="7">
    <location>
        <begin position="170"/>
        <end position="222"/>
    </location>
</feature>
<dbReference type="SUPFAM" id="SSF57716">
    <property type="entry name" value="Glucocorticoid receptor-like (DNA-binding domain)"/>
    <property type="match status" value="1"/>
</dbReference>
<dbReference type="SMART" id="SM00868">
    <property type="entry name" value="zf-AD"/>
    <property type="match status" value="1"/>
</dbReference>
<dbReference type="Gene3D" id="3.40.1800.20">
    <property type="match status" value="1"/>
</dbReference>
<dbReference type="Proteomes" id="UP000008237">
    <property type="component" value="Unassembled WGS sequence"/>
</dbReference>
<evidence type="ECO:0000256" key="3">
    <source>
        <dbReference type="ARBA" id="ARBA00022771"/>
    </source>
</evidence>
<dbReference type="InterPro" id="IPR012934">
    <property type="entry name" value="Znf_AD"/>
</dbReference>
<evidence type="ECO:0000313" key="10">
    <source>
        <dbReference type="EMBL" id="EFN78234.1"/>
    </source>
</evidence>
<dbReference type="AlphaFoldDB" id="E2C1C7"/>
<feature type="binding site" evidence="6">
    <location>
        <position position="64"/>
    </location>
    <ligand>
        <name>Zn(2+)</name>
        <dbReference type="ChEBI" id="CHEBI:29105"/>
    </ligand>
</feature>
<keyword evidence="2" id="KW-0677">Repeat</keyword>
<reference evidence="10 11" key="1">
    <citation type="journal article" date="2010" name="Science">
        <title>Genomic comparison of the ants Camponotus floridanus and Harpegnathos saltator.</title>
        <authorList>
            <person name="Bonasio R."/>
            <person name="Zhang G."/>
            <person name="Ye C."/>
            <person name="Mutti N.S."/>
            <person name="Fang X."/>
            <person name="Qin N."/>
            <person name="Donahue G."/>
            <person name="Yang P."/>
            <person name="Li Q."/>
            <person name="Li C."/>
            <person name="Zhang P."/>
            <person name="Huang Z."/>
            <person name="Berger S.L."/>
            <person name="Reinberg D."/>
            <person name="Wang J."/>
            <person name="Liebig J."/>
        </authorList>
    </citation>
    <scope>NUCLEOTIDE SEQUENCE [LARGE SCALE GENOMIC DNA]</scope>
    <source>
        <strain evidence="10 11">R22 G/1</strain>
    </source>
</reference>
<feature type="binding site" evidence="6">
    <location>
        <position position="20"/>
    </location>
    <ligand>
        <name>Zn(2+)</name>
        <dbReference type="ChEBI" id="CHEBI:29105"/>
    </ligand>
</feature>
<accession>E2C1C7</accession>
<dbReference type="PROSITE" id="PS50157">
    <property type="entry name" value="ZINC_FINGER_C2H2_2"/>
    <property type="match status" value="7"/>
</dbReference>
<evidence type="ECO:0000259" key="9">
    <source>
        <dbReference type="PROSITE" id="PS51915"/>
    </source>
</evidence>
<feature type="domain" description="C2H2-type" evidence="8">
    <location>
        <begin position="714"/>
        <end position="741"/>
    </location>
</feature>
<dbReference type="SMART" id="SM00355">
    <property type="entry name" value="ZnF_C2H2"/>
    <property type="match status" value="7"/>
</dbReference>
<feature type="domain" description="C2H2-type" evidence="8">
    <location>
        <begin position="914"/>
        <end position="941"/>
    </location>
</feature>
<feature type="region of interest" description="Disordered" evidence="7">
    <location>
        <begin position="93"/>
        <end position="144"/>
    </location>
</feature>
<feature type="region of interest" description="Disordered" evidence="7">
    <location>
        <begin position="300"/>
        <end position="345"/>
    </location>
</feature>
<evidence type="ECO:0000256" key="7">
    <source>
        <dbReference type="SAM" id="MobiDB-lite"/>
    </source>
</evidence>
<gene>
    <name evidence="10" type="ORF">EAI_15812</name>
</gene>
<dbReference type="InterPro" id="IPR013087">
    <property type="entry name" value="Znf_C2H2_type"/>
</dbReference>
<feature type="compositionally biased region" description="Basic and acidic residues" evidence="7">
    <location>
        <begin position="262"/>
        <end position="271"/>
    </location>
</feature>
<dbReference type="OMA" id="DHLQKHC"/>
<feature type="compositionally biased region" description="Low complexity" evidence="7">
    <location>
        <begin position="239"/>
        <end position="250"/>
    </location>
</feature>
<dbReference type="InParanoid" id="E2C1C7"/>
<evidence type="ECO:0000259" key="8">
    <source>
        <dbReference type="PROSITE" id="PS50157"/>
    </source>
</evidence>
<dbReference type="PANTHER" id="PTHR24379">
    <property type="entry name" value="KRAB AND ZINC FINGER DOMAIN-CONTAINING"/>
    <property type="match status" value="1"/>
</dbReference>
<evidence type="ECO:0000256" key="4">
    <source>
        <dbReference type="ARBA" id="ARBA00022833"/>
    </source>
</evidence>
<dbReference type="KEGG" id="hst:105188893"/>
<dbReference type="Gene3D" id="3.30.160.60">
    <property type="entry name" value="Classic Zinc Finger"/>
    <property type="match status" value="3"/>
</dbReference>
<feature type="domain" description="C2H2-type" evidence="8">
    <location>
        <begin position="1033"/>
        <end position="1055"/>
    </location>
</feature>
<dbReference type="OrthoDB" id="3437960at2759"/>
<dbReference type="EMBL" id="GL451921">
    <property type="protein sequence ID" value="EFN78234.1"/>
    <property type="molecule type" value="Genomic_DNA"/>
</dbReference>
<feature type="compositionally biased region" description="Basic and acidic residues" evidence="7">
    <location>
        <begin position="127"/>
        <end position="138"/>
    </location>
</feature>
<evidence type="ECO:0000256" key="1">
    <source>
        <dbReference type="ARBA" id="ARBA00022723"/>
    </source>
</evidence>
<evidence type="ECO:0000256" key="2">
    <source>
        <dbReference type="ARBA" id="ARBA00022737"/>
    </source>
</evidence>
<evidence type="ECO:0000313" key="11">
    <source>
        <dbReference type="Proteomes" id="UP000008237"/>
    </source>
</evidence>
<dbReference type="Pfam" id="PF07776">
    <property type="entry name" value="zf-AD"/>
    <property type="match status" value="1"/>
</dbReference>
<feature type="binding site" evidence="6">
    <location>
        <position position="61"/>
    </location>
    <ligand>
        <name>Zn(2+)</name>
        <dbReference type="ChEBI" id="CHEBI:29105"/>
    </ligand>
</feature>
<feature type="domain" description="C2H2-type" evidence="8">
    <location>
        <begin position="782"/>
        <end position="809"/>
    </location>
</feature>
<feature type="compositionally biased region" description="Basic and acidic residues" evidence="7">
    <location>
        <begin position="104"/>
        <end position="114"/>
    </location>
</feature>